<dbReference type="SUPFAM" id="SSF57501">
    <property type="entry name" value="Cystine-knot cytokines"/>
    <property type="match status" value="1"/>
</dbReference>
<gene>
    <name evidence="2" type="ORF">NP493_844g00012</name>
</gene>
<accession>A0AAD9NML0</accession>
<dbReference type="PANTHER" id="PTHR33995:SF7">
    <property type="entry name" value="BURSICON SUBUNIT ALPHA-RELATED"/>
    <property type="match status" value="1"/>
</dbReference>
<evidence type="ECO:0000313" key="2">
    <source>
        <dbReference type="EMBL" id="KAK2173906.1"/>
    </source>
</evidence>
<protein>
    <submittedName>
        <fullName evidence="2">Uncharacterized protein</fullName>
    </submittedName>
</protein>
<feature type="region of interest" description="Disordered" evidence="1">
    <location>
        <begin position="91"/>
        <end position="118"/>
    </location>
</feature>
<dbReference type="PANTHER" id="PTHR33995">
    <property type="entry name" value="PROTEIN CBG18546"/>
    <property type="match status" value="1"/>
</dbReference>
<dbReference type="InterPro" id="IPR029034">
    <property type="entry name" value="Cystine-knot_cytokine"/>
</dbReference>
<dbReference type="EMBL" id="JAODUO010000843">
    <property type="protein sequence ID" value="KAK2173906.1"/>
    <property type="molecule type" value="Genomic_DNA"/>
</dbReference>
<dbReference type="AlphaFoldDB" id="A0AAD9NML0"/>
<evidence type="ECO:0000256" key="1">
    <source>
        <dbReference type="SAM" id="MobiDB-lite"/>
    </source>
</evidence>
<proteinExistence type="predicted"/>
<name>A0AAD9NML0_RIDPI</name>
<comment type="caution">
    <text evidence="2">The sequence shown here is derived from an EMBL/GenBank/DDBJ whole genome shotgun (WGS) entry which is preliminary data.</text>
</comment>
<evidence type="ECO:0000313" key="3">
    <source>
        <dbReference type="Proteomes" id="UP001209878"/>
    </source>
</evidence>
<dbReference type="Proteomes" id="UP001209878">
    <property type="component" value="Unassembled WGS sequence"/>
</dbReference>
<reference evidence="2" key="1">
    <citation type="journal article" date="2023" name="Mol. Biol. Evol.">
        <title>Third-Generation Sequencing Reveals the Adaptive Role of the Epigenome in Three Deep-Sea Polychaetes.</title>
        <authorList>
            <person name="Perez M."/>
            <person name="Aroh O."/>
            <person name="Sun Y."/>
            <person name="Lan Y."/>
            <person name="Juniper S.K."/>
            <person name="Young C.R."/>
            <person name="Angers B."/>
            <person name="Qian P.Y."/>
        </authorList>
    </citation>
    <scope>NUCLEOTIDE SEQUENCE</scope>
    <source>
        <strain evidence="2">R07B-5</strain>
    </source>
</reference>
<organism evidence="2 3">
    <name type="scientific">Ridgeia piscesae</name>
    <name type="common">Tubeworm</name>
    <dbReference type="NCBI Taxonomy" id="27915"/>
    <lineage>
        <taxon>Eukaryota</taxon>
        <taxon>Metazoa</taxon>
        <taxon>Spiralia</taxon>
        <taxon>Lophotrochozoa</taxon>
        <taxon>Annelida</taxon>
        <taxon>Polychaeta</taxon>
        <taxon>Sedentaria</taxon>
        <taxon>Canalipalpata</taxon>
        <taxon>Sabellida</taxon>
        <taxon>Siboglinidae</taxon>
        <taxon>Ridgeia</taxon>
    </lineage>
</organism>
<keyword evidence="3" id="KW-1185">Reference proteome</keyword>
<sequence>MRTPIPTFQVLRNHTIPCPSSLRTRGLKRSLKRVELTDDEKLYILQSLGGQYLKLNLQRQAEANTAIMKHDLINRIRQYLTLLTAASEHGRPFEEETIRRTTQKRDNDSSRAVRSSDSELHVLPPEAVGIRRSVRSLSGAQTSVDYCINRGSRTPDGAYLHLCTTCAATTTLPANHWPRVINEATCGRDNAGCLHADGIEVVIPMNLLRKKIGYCVLATRGNEHVIVDDWEIYTQPIRVGCKCTVDAASFFADFV</sequence>